<evidence type="ECO:0000313" key="2">
    <source>
        <dbReference type="Proteomes" id="UP001187343"/>
    </source>
</evidence>
<organism evidence="1 2">
    <name type="scientific">Cirrhinus molitorella</name>
    <name type="common">mud carp</name>
    <dbReference type="NCBI Taxonomy" id="172907"/>
    <lineage>
        <taxon>Eukaryota</taxon>
        <taxon>Metazoa</taxon>
        <taxon>Chordata</taxon>
        <taxon>Craniata</taxon>
        <taxon>Vertebrata</taxon>
        <taxon>Euteleostomi</taxon>
        <taxon>Actinopterygii</taxon>
        <taxon>Neopterygii</taxon>
        <taxon>Teleostei</taxon>
        <taxon>Ostariophysi</taxon>
        <taxon>Cypriniformes</taxon>
        <taxon>Cyprinidae</taxon>
        <taxon>Labeoninae</taxon>
        <taxon>Labeonini</taxon>
        <taxon>Cirrhinus</taxon>
    </lineage>
</organism>
<proteinExistence type="predicted"/>
<dbReference type="EMBL" id="JAUYZG010000017">
    <property type="protein sequence ID" value="KAK2883611.1"/>
    <property type="molecule type" value="Genomic_DNA"/>
</dbReference>
<protein>
    <submittedName>
        <fullName evidence="1">Uncharacterized protein</fullName>
    </submittedName>
</protein>
<keyword evidence="2" id="KW-1185">Reference proteome</keyword>
<accession>A0AA88PEE9</accession>
<dbReference type="Proteomes" id="UP001187343">
    <property type="component" value="Unassembled WGS sequence"/>
</dbReference>
<name>A0AA88PEE9_9TELE</name>
<dbReference type="AlphaFoldDB" id="A0AA88PEE9"/>
<gene>
    <name evidence="1" type="ORF">Q8A67_017248</name>
</gene>
<evidence type="ECO:0000313" key="1">
    <source>
        <dbReference type="EMBL" id="KAK2883611.1"/>
    </source>
</evidence>
<reference evidence="1" key="1">
    <citation type="submission" date="2023-08" db="EMBL/GenBank/DDBJ databases">
        <title>Chromosome-level Genome Assembly of mud carp (Cirrhinus molitorella).</title>
        <authorList>
            <person name="Liu H."/>
        </authorList>
    </citation>
    <scope>NUCLEOTIDE SEQUENCE</scope>
    <source>
        <strain evidence="1">Prfri</strain>
        <tissue evidence="1">Muscle</tissue>
    </source>
</reference>
<sequence>MDSKDAQESLESGGGGARCRCSNGRRNTAAVFVIQSLFTAVCAALSLSIFLNTPDKPLPQLTPQPLQDRGIFLHMKNSDELRFEVIWNQSVQLIDEKRVQLSCAGPYMVYLWACAKNRKNSGETANLTLEQGNKSFHLQTLQDGKCQQMQSVFMLSEKSDVMVNFTRVQDTFEIERLLLGLHYMLGAECFTGQFDSER</sequence>
<comment type="caution">
    <text evidence="1">The sequence shown here is derived from an EMBL/GenBank/DDBJ whole genome shotgun (WGS) entry which is preliminary data.</text>
</comment>